<accession>D0L229</accession>
<dbReference type="Proteomes" id="UP000009102">
    <property type="component" value="Chromosome"/>
</dbReference>
<dbReference type="STRING" id="555778.Hneap_1930"/>
<dbReference type="EMBL" id="CP001801">
    <property type="protein sequence ID" value="ACX96752.1"/>
    <property type="molecule type" value="Genomic_DNA"/>
</dbReference>
<keyword evidence="1" id="KW-1133">Transmembrane helix</keyword>
<sequence>MSFGDLLILFIVVGIVFFWWQQDKLHRRALALAKTACDRADVQLLDDSVGLRRLRLRLRRLNGHFIIERHFGFEFSPSGAARYPGLIIFHGTAVHSVDLDLSRTLAD</sequence>
<dbReference type="InterPro" id="IPR021732">
    <property type="entry name" value="DUF3301"/>
</dbReference>
<feature type="transmembrane region" description="Helical" evidence="1">
    <location>
        <begin position="6"/>
        <end position="22"/>
    </location>
</feature>
<name>D0L229_HALNC</name>
<evidence type="ECO:0000256" key="1">
    <source>
        <dbReference type="SAM" id="Phobius"/>
    </source>
</evidence>
<dbReference type="KEGG" id="hna:Hneap_1930"/>
<dbReference type="Pfam" id="PF11743">
    <property type="entry name" value="DUF3301"/>
    <property type="match status" value="1"/>
</dbReference>
<organism evidence="2 3">
    <name type="scientific">Halothiobacillus neapolitanus (strain ATCC 23641 / DSM 15147 / CIP 104769 / NCIMB 8539 / c2)</name>
    <name type="common">Thiobacillus neapolitanus</name>
    <dbReference type="NCBI Taxonomy" id="555778"/>
    <lineage>
        <taxon>Bacteria</taxon>
        <taxon>Pseudomonadati</taxon>
        <taxon>Pseudomonadota</taxon>
        <taxon>Gammaproteobacteria</taxon>
        <taxon>Chromatiales</taxon>
        <taxon>Halothiobacillaceae</taxon>
        <taxon>Halothiobacillus</taxon>
    </lineage>
</organism>
<gene>
    <name evidence="2" type="ordered locus">Hneap_1930</name>
</gene>
<evidence type="ECO:0000313" key="2">
    <source>
        <dbReference type="EMBL" id="ACX96752.1"/>
    </source>
</evidence>
<protein>
    <recommendedName>
        <fullName evidence="4">DUF3301 domain-containing protein</fullName>
    </recommendedName>
</protein>
<reference evidence="2 3" key="1">
    <citation type="submission" date="2009-10" db="EMBL/GenBank/DDBJ databases">
        <title>Complete sequence of Halothiobacillus neapolitanus c2.</title>
        <authorList>
            <consortium name="US DOE Joint Genome Institute"/>
            <person name="Lucas S."/>
            <person name="Copeland A."/>
            <person name="Lapidus A."/>
            <person name="Glavina del Rio T."/>
            <person name="Tice H."/>
            <person name="Bruce D."/>
            <person name="Goodwin L."/>
            <person name="Pitluck S."/>
            <person name="Davenport K."/>
            <person name="Brettin T."/>
            <person name="Detter J.C."/>
            <person name="Han C."/>
            <person name="Tapia R."/>
            <person name="Larimer F."/>
            <person name="Land M."/>
            <person name="Hauser L."/>
            <person name="Kyrpides N."/>
            <person name="Mikhailova N."/>
            <person name="Kerfeld C."/>
            <person name="Cannon G."/>
            <person name="Heinhort S."/>
        </authorList>
    </citation>
    <scope>NUCLEOTIDE SEQUENCE [LARGE SCALE GENOMIC DNA]</scope>
    <source>
        <strain evidence="3">ATCC 23641 / c2</strain>
    </source>
</reference>
<keyword evidence="3" id="KW-1185">Reference proteome</keyword>
<evidence type="ECO:0000313" key="3">
    <source>
        <dbReference type="Proteomes" id="UP000009102"/>
    </source>
</evidence>
<keyword evidence="1" id="KW-0472">Membrane</keyword>
<dbReference type="HOGENOM" id="CLU_136199_0_1_6"/>
<dbReference type="AlphaFoldDB" id="D0L229"/>
<proteinExistence type="predicted"/>
<keyword evidence="1" id="KW-0812">Transmembrane</keyword>
<evidence type="ECO:0008006" key="4">
    <source>
        <dbReference type="Google" id="ProtNLM"/>
    </source>
</evidence>